<name>A0A952FSK2_9PROT</name>
<reference evidence="2" key="1">
    <citation type="submission" date="2020-06" db="EMBL/GenBank/DDBJ databases">
        <title>Stable isotope informed genome-resolved metagenomics uncovers potential trophic interactions in rhizosphere soil.</title>
        <authorList>
            <person name="Starr E.P."/>
            <person name="Shi S."/>
            <person name="Blazewicz S.J."/>
            <person name="Koch B.J."/>
            <person name="Probst A.J."/>
            <person name="Hungate B.A."/>
            <person name="Pett-Ridge J."/>
            <person name="Firestone M.K."/>
            <person name="Banfield J.F."/>
        </authorList>
    </citation>
    <scope>NUCLEOTIDE SEQUENCE</scope>
    <source>
        <strain evidence="2">YM_69_17</strain>
    </source>
</reference>
<dbReference type="AlphaFoldDB" id="A0A952FSK2"/>
<sequence length="46" mass="5233">MTPNTRAEDPKRSGDAAARELARKDRRIRELEEELARLRASALLAQ</sequence>
<gene>
    <name evidence="2" type="ORF">JF625_20355</name>
</gene>
<dbReference type="EMBL" id="JAEKLZ010000280">
    <property type="protein sequence ID" value="MBW8727489.1"/>
    <property type="molecule type" value="Genomic_DNA"/>
</dbReference>
<evidence type="ECO:0000256" key="1">
    <source>
        <dbReference type="SAM" id="MobiDB-lite"/>
    </source>
</evidence>
<dbReference type="Proteomes" id="UP000700706">
    <property type="component" value="Unassembled WGS sequence"/>
</dbReference>
<feature type="region of interest" description="Disordered" evidence="1">
    <location>
        <begin position="1"/>
        <end position="21"/>
    </location>
</feature>
<evidence type="ECO:0000313" key="2">
    <source>
        <dbReference type="EMBL" id="MBW8727489.1"/>
    </source>
</evidence>
<comment type="caution">
    <text evidence="2">The sequence shown here is derived from an EMBL/GenBank/DDBJ whole genome shotgun (WGS) entry which is preliminary data.</text>
</comment>
<organism evidence="2 3">
    <name type="scientific">Inquilinus limosus</name>
    <dbReference type="NCBI Taxonomy" id="171674"/>
    <lineage>
        <taxon>Bacteria</taxon>
        <taxon>Pseudomonadati</taxon>
        <taxon>Pseudomonadota</taxon>
        <taxon>Alphaproteobacteria</taxon>
        <taxon>Rhodospirillales</taxon>
        <taxon>Rhodospirillaceae</taxon>
        <taxon>Inquilinus</taxon>
    </lineage>
</organism>
<accession>A0A952FSK2</accession>
<protein>
    <submittedName>
        <fullName evidence="2">Uncharacterized protein</fullName>
    </submittedName>
</protein>
<proteinExistence type="predicted"/>
<evidence type="ECO:0000313" key="3">
    <source>
        <dbReference type="Proteomes" id="UP000700706"/>
    </source>
</evidence>